<organism evidence="1 2">
    <name type="scientific">Plasmodium vivax (strain Brazil I)</name>
    <dbReference type="NCBI Taxonomy" id="1033975"/>
    <lineage>
        <taxon>Eukaryota</taxon>
        <taxon>Sar</taxon>
        <taxon>Alveolata</taxon>
        <taxon>Apicomplexa</taxon>
        <taxon>Aconoidasida</taxon>
        <taxon>Haemosporida</taxon>
        <taxon>Plasmodiidae</taxon>
        <taxon>Plasmodium</taxon>
        <taxon>Plasmodium (Plasmodium)</taxon>
    </lineage>
</organism>
<evidence type="ECO:0000313" key="2">
    <source>
        <dbReference type="Proteomes" id="UP000053327"/>
    </source>
</evidence>
<protein>
    <recommendedName>
        <fullName evidence="3">Variable surface protein</fullName>
    </recommendedName>
</protein>
<evidence type="ECO:0008006" key="3">
    <source>
        <dbReference type="Google" id="ProtNLM"/>
    </source>
</evidence>
<reference evidence="1 2" key="1">
    <citation type="submission" date="2011-08" db="EMBL/GenBank/DDBJ databases">
        <title>The Genome Sequence of Plasmodium vivax Brazil I.</title>
        <authorList>
            <consortium name="The Broad Institute Genome Sequencing Platform"/>
            <consortium name="The Broad Institute Genome Sequencing Center for Infectious Disease"/>
            <person name="Neafsey D."/>
            <person name="Carlton J."/>
            <person name="Barnwell J."/>
            <person name="Collins W."/>
            <person name="Escalante A."/>
            <person name="Mullikin J."/>
            <person name="Saul A."/>
            <person name="Guigo R."/>
            <person name="Camara F."/>
            <person name="Young S.K."/>
            <person name="Zeng Q."/>
            <person name="Gargeya S."/>
            <person name="Fitzgerald M."/>
            <person name="Haas B."/>
            <person name="Abouelleil A."/>
            <person name="Alvarado L."/>
            <person name="Arachchi H.M."/>
            <person name="Berlin A."/>
            <person name="Brown A."/>
            <person name="Chapman S.B."/>
            <person name="Chen Z."/>
            <person name="Dunbar C."/>
            <person name="Freedman E."/>
            <person name="Gearin G."/>
            <person name="Gellesch M."/>
            <person name="Goldberg J."/>
            <person name="Griggs A."/>
            <person name="Gujja S."/>
            <person name="Heiman D."/>
            <person name="Howarth C."/>
            <person name="Larson L."/>
            <person name="Lui A."/>
            <person name="MacDonald P.J.P."/>
            <person name="Montmayeur A."/>
            <person name="Murphy C."/>
            <person name="Neiman D."/>
            <person name="Pearson M."/>
            <person name="Priest M."/>
            <person name="Roberts A."/>
            <person name="Saif S."/>
            <person name="Shea T."/>
            <person name="Shenoy N."/>
            <person name="Sisk P."/>
            <person name="Stolte C."/>
            <person name="Sykes S."/>
            <person name="Wortman J."/>
            <person name="Nusbaum C."/>
            <person name="Birren B."/>
        </authorList>
    </citation>
    <scope>NUCLEOTIDE SEQUENCE [LARGE SCALE GENOMIC DNA]</scope>
    <source>
        <strain evidence="1 2">Brazil I</strain>
    </source>
</reference>
<dbReference type="Proteomes" id="UP000053327">
    <property type="component" value="Unassembled WGS sequence"/>
</dbReference>
<proteinExistence type="predicted"/>
<sequence>MNYSQLKNTVLLHFIFKIIIYKELCDKSVIIFTCSREIYKLYDKLDQSVDEKHPNEDILNLCDKYDTFYYTFNTQRKSICKKLLRNLFLCNSFSNDEFRNCCSNIYVWLYFELKKSMITDHIIQKIFDLPKSKTIVGRKNNYCPFFSFNDKIHSPEKLMGLRIFNDNIHTIQSMLKGEINQKVCSLIRFIYKCILIYRDMNSRYCSNGEERKDENKNSCGIICQFNNMYTPYIYKKNDLTHKFPELTSDIPLNDIVGCSLKGINSDEFSDETQLGTSITKGVSTAVGAMVGIPPFLALIYKVNIIFIQIYEQYLNHTIILPCSIQ</sequence>
<dbReference type="EMBL" id="KQ234946">
    <property type="protein sequence ID" value="KMZ83251.1"/>
    <property type="molecule type" value="Genomic_DNA"/>
</dbReference>
<accession>A0A0J9SKR8</accession>
<dbReference type="OrthoDB" id="388881at2759"/>
<dbReference type="AlphaFoldDB" id="A0A0J9SKR8"/>
<evidence type="ECO:0000313" key="1">
    <source>
        <dbReference type="EMBL" id="KMZ83251.1"/>
    </source>
</evidence>
<gene>
    <name evidence="1" type="ORF">PVBG_05221</name>
</gene>
<name>A0A0J9SKR8_PLAV1</name>